<proteinExistence type="inferred from homology"/>
<keyword evidence="2" id="KW-0521">NADP</keyword>
<dbReference type="Pfam" id="PF04321">
    <property type="entry name" value="RmlD_sub_bind"/>
    <property type="match status" value="1"/>
</dbReference>
<comment type="function">
    <text evidence="2">Catalyzes the reduction of dTDP-6-deoxy-L-lyxo-4-hexulose to yield dTDP-L-rhamnose.</text>
</comment>
<evidence type="ECO:0000256" key="1">
    <source>
        <dbReference type="ARBA" id="ARBA00010944"/>
    </source>
</evidence>
<dbReference type="CDD" id="cd05254">
    <property type="entry name" value="dTDP_HR_like_SDR_e"/>
    <property type="match status" value="1"/>
</dbReference>
<comment type="similarity">
    <text evidence="1 2">Belongs to the dTDP-4-dehydrorhamnose reductase family.</text>
</comment>
<keyword evidence="5" id="KW-1185">Reference proteome</keyword>
<dbReference type="GO" id="GO:0008831">
    <property type="term" value="F:dTDP-4-dehydrorhamnose reductase activity"/>
    <property type="evidence" value="ECO:0007669"/>
    <property type="project" value="UniProtKB-EC"/>
</dbReference>
<dbReference type="UniPathway" id="UPA00124"/>
<evidence type="ECO:0000259" key="3">
    <source>
        <dbReference type="Pfam" id="PF04321"/>
    </source>
</evidence>
<dbReference type="InterPro" id="IPR005913">
    <property type="entry name" value="dTDP_dehydrorham_reduct"/>
</dbReference>
<dbReference type="GO" id="GO:0019305">
    <property type="term" value="P:dTDP-rhamnose biosynthetic process"/>
    <property type="evidence" value="ECO:0007669"/>
    <property type="project" value="UniProtKB-UniPathway"/>
</dbReference>
<dbReference type="NCBIfam" id="TIGR01214">
    <property type="entry name" value="rmlD"/>
    <property type="match status" value="1"/>
</dbReference>
<sequence length="313" mass="34941">MKVLVTGVAGQLGHDVMNELAARGIEGIGSDIRETYSGVEDGTAVTRMPYVQMDITEEMSVQKVLSETAPDVVVHCAAWTAVDAAEEEANREIVYKVNVLGTKHIASACKALGCKMVYISTDYVFDGQGEKPWDPDCKEYAPLNVYGETKLKGELAVSECLDQYFIVRIAWVFGKNGKNFIKTMLDLGKTRNTLKVVCDQIGTPTYTLDLARLLVDMILTEKYGYYHATNEGEYISWYEFTKEIFRQARELGHEAYDASRLTVTPVTTAEYGVSKAARPFNSRLDRSKLTASGFAPLPTWQDALARYLKEIDY</sequence>
<dbReference type="GO" id="GO:0005829">
    <property type="term" value="C:cytosol"/>
    <property type="evidence" value="ECO:0007669"/>
    <property type="project" value="TreeGrafter"/>
</dbReference>
<keyword evidence="2 4" id="KW-0560">Oxidoreductase</keyword>
<name>A0A6N7UZR9_9FIRM</name>
<dbReference type="Gene3D" id="3.90.25.10">
    <property type="entry name" value="UDP-galactose 4-epimerase, domain 1"/>
    <property type="match status" value="1"/>
</dbReference>
<dbReference type="PANTHER" id="PTHR10491:SF4">
    <property type="entry name" value="METHIONINE ADENOSYLTRANSFERASE 2 SUBUNIT BETA"/>
    <property type="match status" value="1"/>
</dbReference>
<feature type="domain" description="RmlD-like substrate binding" evidence="3">
    <location>
        <begin position="1"/>
        <end position="311"/>
    </location>
</feature>
<evidence type="ECO:0000313" key="4">
    <source>
        <dbReference type="EMBL" id="MSR93086.1"/>
    </source>
</evidence>
<protein>
    <recommendedName>
        <fullName evidence="2">dTDP-4-dehydrorhamnose reductase</fullName>
        <ecNumber evidence="2">1.1.1.133</ecNumber>
    </recommendedName>
</protein>
<dbReference type="InterPro" id="IPR036291">
    <property type="entry name" value="NAD(P)-bd_dom_sf"/>
</dbReference>
<dbReference type="Gene3D" id="3.40.50.720">
    <property type="entry name" value="NAD(P)-binding Rossmann-like Domain"/>
    <property type="match status" value="1"/>
</dbReference>
<dbReference type="InterPro" id="IPR029903">
    <property type="entry name" value="RmlD-like-bd"/>
</dbReference>
<dbReference type="AlphaFoldDB" id="A0A6N7UZR9"/>
<reference evidence="4 5" key="1">
    <citation type="submission" date="2019-08" db="EMBL/GenBank/DDBJ databases">
        <title>In-depth cultivation of the pig gut microbiome towards novel bacterial diversity and tailored functional studies.</title>
        <authorList>
            <person name="Wylensek D."/>
            <person name="Hitch T.C.A."/>
            <person name="Clavel T."/>
        </authorList>
    </citation>
    <scope>NUCLEOTIDE SEQUENCE [LARGE SCALE GENOMIC DNA]</scope>
    <source>
        <strain evidence="4 5">68-1-5</strain>
    </source>
</reference>
<dbReference type="Proteomes" id="UP000434409">
    <property type="component" value="Unassembled WGS sequence"/>
</dbReference>
<comment type="caution">
    <text evidence="4">The sequence shown here is derived from an EMBL/GenBank/DDBJ whole genome shotgun (WGS) entry which is preliminary data.</text>
</comment>
<comment type="pathway">
    <text evidence="2">Carbohydrate biosynthesis; dTDP-L-rhamnose biosynthesis.</text>
</comment>
<gene>
    <name evidence="4" type="primary">rfbD</name>
    <name evidence="4" type="ORF">FYJ34_02015</name>
</gene>
<organism evidence="4 5">
    <name type="scientific">Suipraeoptans intestinalis</name>
    <dbReference type="NCBI Taxonomy" id="2606628"/>
    <lineage>
        <taxon>Bacteria</taxon>
        <taxon>Bacillati</taxon>
        <taxon>Bacillota</taxon>
        <taxon>Clostridia</taxon>
        <taxon>Lachnospirales</taxon>
        <taxon>Lachnospiraceae</taxon>
        <taxon>Suipraeoptans</taxon>
    </lineage>
</organism>
<dbReference type="RefSeq" id="WP_154475817.1">
    <property type="nucleotide sequence ID" value="NZ_VULY01000018.1"/>
</dbReference>
<dbReference type="PANTHER" id="PTHR10491">
    <property type="entry name" value="DTDP-4-DEHYDRORHAMNOSE REDUCTASE"/>
    <property type="match status" value="1"/>
</dbReference>
<accession>A0A6N7UZR9</accession>
<dbReference type="SUPFAM" id="SSF51735">
    <property type="entry name" value="NAD(P)-binding Rossmann-fold domains"/>
    <property type="match status" value="1"/>
</dbReference>
<dbReference type="EMBL" id="VULY01000018">
    <property type="protein sequence ID" value="MSR93086.1"/>
    <property type="molecule type" value="Genomic_DNA"/>
</dbReference>
<dbReference type="EC" id="1.1.1.133" evidence="2"/>
<evidence type="ECO:0000256" key="2">
    <source>
        <dbReference type="RuleBase" id="RU364082"/>
    </source>
</evidence>
<evidence type="ECO:0000313" key="5">
    <source>
        <dbReference type="Proteomes" id="UP000434409"/>
    </source>
</evidence>